<feature type="region of interest" description="Disordered" evidence="1">
    <location>
        <begin position="8"/>
        <end position="46"/>
    </location>
</feature>
<feature type="compositionally biased region" description="Polar residues" evidence="1">
    <location>
        <begin position="37"/>
        <end position="46"/>
    </location>
</feature>
<proteinExistence type="predicted"/>
<dbReference type="EMBL" id="KQ971336">
    <property type="protein sequence ID" value="EEZ99645.1"/>
    <property type="molecule type" value="Genomic_DNA"/>
</dbReference>
<reference evidence="2 3" key="2">
    <citation type="journal article" date="2010" name="Nucleic Acids Res.">
        <title>BeetleBase in 2010: revisions to provide comprehensive genomic information for Tribolium castaneum.</title>
        <authorList>
            <person name="Kim H.S."/>
            <person name="Murphy T."/>
            <person name="Xia J."/>
            <person name="Caragea D."/>
            <person name="Park Y."/>
            <person name="Beeman R.W."/>
            <person name="Lorenzen M.D."/>
            <person name="Butcher S."/>
            <person name="Manak J.R."/>
            <person name="Brown S.J."/>
        </authorList>
    </citation>
    <scope>GENOME REANNOTATION</scope>
    <source>
        <strain evidence="2 3">Georgia GA2</strain>
    </source>
</reference>
<keyword evidence="3" id="KW-1185">Reference proteome</keyword>
<name>D6WIU4_TRICA</name>
<reference evidence="2 3" key="1">
    <citation type="journal article" date="2008" name="Nature">
        <title>The genome of the model beetle and pest Tribolium castaneum.</title>
        <authorList>
            <consortium name="Tribolium Genome Sequencing Consortium"/>
            <person name="Richards S."/>
            <person name="Gibbs R.A."/>
            <person name="Weinstock G.M."/>
            <person name="Brown S.J."/>
            <person name="Denell R."/>
            <person name="Beeman R.W."/>
            <person name="Gibbs R."/>
            <person name="Beeman R.W."/>
            <person name="Brown S.J."/>
            <person name="Bucher G."/>
            <person name="Friedrich M."/>
            <person name="Grimmelikhuijzen C.J."/>
            <person name="Klingler M."/>
            <person name="Lorenzen M."/>
            <person name="Richards S."/>
            <person name="Roth S."/>
            <person name="Schroder R."/>
            <person name="Tautz D."/>
            <person name="Zdobnov E.M."/>
            <person name="Muzny D."/>
            <person name="Gibbs R.A."/>
            <person name="Weinstock G.M."/>
            <person name="Attaway T."/>
            <person name="Bell S."/>
            <person name="Buhay C.J."/>
            <person name="Chandrabose M.N."/>
            <person name="Chavez D."/>
            <person name="Clerk-Blankenburg K.P."/>
            <person name="Cree A."/>
            <person name="Dao M."/>
            <person name="Davis C."/>
            <person name="Chacko J."/>
            <person name="Dinh H."/>
            <person name="Dugan-Rocha S."/>
            <person name="Fowler G."/>
            <person name="Garner T.T."/>
            <person name="Garnes J."/>
            <person name="Gnirke A."/>
            <person name="Hawes A."/>
            <person name="Hernandez J."/>
            <person name="Hines S."/>
            <person name="Holder M."/>
            <person name="Hume J."/>
            <person name="Jhangiani S.N."/>
            <person name="Joshi V."/>
            <person name="Khan Z.M."/>
            <person name="Jackson L."/>
            <person name="Kovar C."/>
            <person name="Kowis A."/>
            <person name="Lee S."/>
            <person name="Lewis L.R."/>
            <person name="Margolis J."/>
            <person name="Morgan M."/>
            <person name="Nazareth L.V."/>
            <person name="Nguyen N."/>
            <person name="Okwuonu G."/>
            <person name="Parker D."/>
            <person name="Richards S."/>
            <person name="Ruiz S.J."/>
            <person name="Santibanez J."/>
            <person name="Savard J."/>
            <person name="Scherer S.E."/>
            <person name="Schneider B."/>
            <person name="Sodergren E."/>
            <person name="Tautz D."/>
            <person name="Vattahil S."/>
            <person name="Villasana D."/>
            <person name="White C.S."/>
            <person name="Wright R."/>
            <person name="Park Y."/>
            <person name="Beeman R.W."/>
            <person name="Lord J."/>
            <person name="Oppert B."/>
            <person name="Lorenzen M."/>
            <person name="Brown S."/>
            <person name="Wang L."/>
            <person name="Savard J."/>
            <person name="Tautz D."/>
            <person name="Richards S."/>
            <person name="Weinstock G."/>
            <person name="Gibbs R.A."/>
            <person name="Liu Y."/>
            <person name="Worley K."/>
            <person name="Weinstock G."/>
            <person name="Elsik C.G."/>
            <person name="Reese J.T."/>
            <person name="Elhaik E."/>
            <person name="Landan G."/>
            <person name="Graur D."/>
            <person name="Arensburger P."/>
            <person name="Atkinson P."/>
            <person name="Beeman R.W."/>
            <person name="Beidler J."/>
            <person name="Brown S.J."/>
            <person name="Demuth J.P."/>
            <person name="Drury D.W."/>
            <person name="Du Y.Z."/>
            <person name="Fujiwara H."/>
            <person name="Lorenzen M."/>
            <person name="Maselli V."/>
            <person name="Osanai M."/>
            <person name="Park Y."/>
            <person name="Robertson H.M."/>
            <person name="Tu Z."/>
            <person name="Wang J.J."/>
            <person name="Wang S."/>
            <person name="Richards S."/>
            <person name="Song H."/>
            <person name="Zhang L."/>
            <person name="Sodergren E."/>
            <person name="Werner D."/>
            <person name="Stanke M."/>
            <person name="Morgenstern B."/>
            <person name="Solovyev V."/>
            <person name="Kosarev P."/>
            <person name="Brown G."/>
            <person name="Chen H.C."/>
            <person name="Ermolaeva O."/>
            <person name="Hlavina W."/>
            <person name="Kapustin Y."/>
            <person name="Kiryutin B."/>
            <person name="Kitts P."/>
            <person name="Maglott D."/>
            <person name="Pruitt K."/>
            <person name="Sapojnikov V."/>
            <person name="Souvorov A."/>
            <person name="Mackey A.J."/>
            <person name="Waterhouse R.M."/>
            <person name="Wyder S."/>
            <person name="Zdobnov E.M."/>
            <person name="Zdobnov E.M."/>
            <person name="Wyder S."/>
            <person name="Kriventseva E.V."/>
            <person name="Kadowaki T."/>
            <person name="Bork P."/>
            <person name="Aranda M."/>
            <person name="Bao R."/>
            <person name="Beermann A."/>
            <person name="Berns N."/>
            <person name="Bolognesi R."/>
            <person name="Bonneton F."/>
            <person name="Bopp D."/>
            <person name="Brown S.J."/>
            <person name="Bucher G."/>
            <person name="Butts T."/>
            <person name="Chaumot A."/>
            <person name="Denell R.E."/>
            <person name="Ferrier D.E."/>
            <person name="Friedrich M."/>
            <person name="Gordon C.M."/>
            <person name="Jindra M."/>
            <person name="Klingler M."/>
            <person name="Lan Q."/>
            <person name="Lattorff H.M."/>
            <person name="Laudet V."/>
            <person name="von Levetsow C."/>
            <person name="Liu Z."/>
            <person name="Lutz R."/>
            <person name="Lynch J.A."/>
            <person name="da Fonseca R.N."/>
            <person name="Posnien N."/>
            <person name="Reuter R."/>
            <person name="Roth S."/>
            <person name="Savard J."/>
            <person name="Schinko J.B."/>
            <person name="Schmitt C."/>
            <person name="Schoppmeier M."/>
            <person name="Schroder R."/>
            <person name="Shippy T.D."/>
            <person name="Simonnet F."/>
            <person name="Marques-Souza H."/>
            <person name="Tautz D."/>
            <person name="Tomoyasu Y."/>
            <person name="Trauner J."/>
            <person name="Van der Zee M."/>
            <person name="Vervoort M."/>
            <person name="Wittkopp N."/>
            <person name="Wimmer E.A."/>
            <person name="Yang X."/>
            <person name="Jones A.K."/>
            <person name="Sattelle D.B."/>
            <person name="Ebert P.R."/>
            <person name="Nelson D."/>
            <person name="Scott J.G."/>
            <person name="Beeman R.W."/>
            <person name="Muthukrishnan S."/>
            <person name="Kramer K.J."/>
            <person name="Arakane Y."/>
            <person name="Beeman R.W."/>
            <person name="Zhu Q."/>
            <person name="Hogenkamp D."/>
            <person name="Dixit R."/>
            <person name="Oppert B."/>
            <person name="Jiang H."/>
            <person name="Zou Z."/>
            <person name="Marshall J."/>
            <person name="Elpidina E."/>
            <person name="Vinokurov K."/>
            <person name="Oppert C."/>
            <person name="Zou Z."/>
            <person name="Evans J."/>
            <person name="Lu Z."/>
            <person name="Zhao P."/>
            <person name="Sumathipala N."/>
            <person name="Altincicek B."/>
            <person name="Vilcinskas A."/>
            <person name="Williams M."/>
            <person name="Hultmark D."/>
            <person name="Hetru C."/>
            <person name="Jiang H."/>
            <person name="Grimmelikhuijzen C.J."/>
            <person name="Hauser F."/>
            <person name="Cazzamali G."/>
            <person name="Williamson M."/>
            <person name="Park Y."/>
            <person name="Li B."/>
            <person name="Tanaka Y."/>
            <person name="Predel R."/>
            <person name="Neupert S."/>
            <person name="Schachtner J."/>
            <person name="Verleyen P."/>
            <person name="Raible F."/>
            <person name="Bork P."/>
            <person name="Friedrich M."/>
            <person name="Walden K.K."/>
            <person name="Robertson H.M."/>
            <person name="Angeli S."/>
            <person name="Foret S."/>
            <person name="Bucher G."/>
            <person name="Schuetz S."/>
            <person name="Maleszka R."/>
            <person name="Wimmer E.A."/>
            <person name="Beeman R.W."/>
            <person name="Lorenzen M."/>
            <person name="Tomoyasu Y."/>
            <person name="Miller S.C."/>
            <person name="Grossmann D."/>
            <person name="Bucher G."/>
        </authorList>
    </citation>
    <scope>NUCLEOTIDE SEQUENCE [LARGE SCALE GENOMIC DNA]</scope>
    <source>
        <strain evidence="2 3">Georgia GA2</strain>
    </source>
</reference>
<gene>
    <name evidence="2" type="primary">GLEAN_02402</name>
    <name evidence="2" type="ORF">TcasGA2_TC002402</name>
</gene>
<dbReference type="Proteomes" id="UP000007266">
    <property type="component" value="Linkage group 3"/>
</dbReference>
<accession>D6WIU4</accession>
<evidence type="ECO:0000313" key="2">
    <source>
        <dbReference type="EMBL" id="EEZ99645.1"/>
    </source>
</evidence>
<feature type="compositionally biased region" description="Polar residues" evidence="1">
    <location>
        <begin position="8"/>
        <end position="30"/>
    </location>
</feature>
<evidence type="ECO:0000256" key="1">
    <source>
        <dbReference type="SAM" id="MobiDB-lite"/>
    </source>
</evidence>
<evidence type="ECO:0000313" key="3">
    <source>
        <dbReference type="Proteomes" id="UP000007266"/>
    </source>
</evidence>
<dbReference type="HOGENOM" id="CLU_2136660_0_0_1"/>
<dbReference type="AlphaFoldDB" id="D6WIU4"/>
<organism evidence="2 3">
    <name type="scientific">Tribolium castaneum</name>
    <name type="common">Red flour beetle</name>
    <dbReference type="NCBI Taxonomy" id="7070"/>
    <lineage>
        <taxon>Eukaryota</taxon>
        <taxon>Metazoa</taxon>
        <taxon>Ecdysozoa</taxon>
        <taxon>Arthropoda</taxon>
        <taxon>Hexapoda</taxon>
        <taxon>Insecta</taxon>
        <taxon>Pterygota</taxon>
        <taxon>Neoptera</taxon>
        <taxon>Endopterygota</taxon>
        <taxon>Coleoptera</taxon>
        <taxon>Polyphaga</taxon>
        <taxon>Cucujiformia</taxon>
        <taxon>Tenebrionidae</taxon>
        <taxon>Tenebrionidae incertae sedis</taxon>
        <taxon>Tribolium</taxon>
    </lineage>
</organism>
<protein>
    <submittedName>
        <fullName evidence="2">Uncharacterized protein</fullName>
    </submittedName>
</protein>
<sequence length="113" mass="12635">MLFLELETINQRQKNSTTQAHSKTTKSAPSRTHRTKNCLSASKSNDPELTTCKAVIVSARFGRGDCCECTGRNDQVPSSSLSASAPPHRTMFAREEFADDEKKARWPIFWDAD</sequence>